<dbReference type="InParanoid" id="A0A2V0PQI0"/>
<evidence type="ECO:0000256" key="1">
    <source>
        <dbReference type="ARBA" id="ARBA00001968"/>
    </source>
</evidence>
<dbReference type="PANTHER" id="PTHR43213:SF5">
    <property type="entry name" value="BIFUNCTIONAL DTTP_UTP PYROPHOSPHATASE_METHYLTRANSFERASE PROTEIN-RELATED"/>
    <property type="match status" value="1"/>
</dbReference>
<organism evidence="3 4">
    <name type="scientific">Raphidocelis subcapitata</name>
    <dbReference type="NCBI Taxonomy" id="307507"/>
    <lineage>
        <taxon>Eukaryota</taxon>
        <taxon>Viridiplantae</taxon>
        <taxon>Chlorophyta</taxon>
        <taxon>core chlorophytes</taxon>
        <taxon>Chlorophyceae</taxon>
        <taxon>CS clade</taxon>
        <taxon>Sphaeropleales</taxon>
        <taxon>Selenastraceae</taxon>
        <taxon>Raphidocelis</taxon>
    </lineage>
</organism>
<gene>
    <name evidence="3" type="ORF">Rsub_13163</name>
</gene>
<keyword evidence="2" id="KW-0378">Hydrolase</keyword>
<dbReference type="NCBIfam" id="TIGR00172">
    <property type="entry name" value="maf"/>
    <property type="match status" value="1"/>
</dbReference>
<dbReference type="PANTHER" id="PTHR43213">
    <property type="entry name" value="BIFUNCTIONAL DTTP/UTP PYROPHOSPHATASE/METHYLTRANSFERASE PROTEIN-RELATED"/>
    <property type="match status" value="1"/>
</dbReference>
<dbReference type="Gene3D" id="3.90.950.10">
    <property type="match status" value="1"/>
</dbReference>
<comment type="cofactor">
    <cofactor evidence="1">
        <name>a divalent metal cation</name>
        <dbReference type="ChEBI" id="CHEBI:60240"/>
    </cofactor>
</comment>
<proteinExistence type="inferred from homology"/>
<dbReference type="EMBL" id="BDRX01000227">
    <property type="protein sequence ID" value="GBG00454.1"/>
    <property type="molecule type" value="Genomic_DNA"/>
</dbReference>
<dbReference type="Pfam" id="PF02545">
    <property type="entry name" value="Maf"/>
    <property type="match status" value="1"/>
</dbReference>
<evidence type="ECO:0000313" key="4">
    <source>
        <dbReference type="Proteomes" id="UP000247498"/>
    </source>
</evidence>
<dbReference type="SUPFAM" id="SSF52972">
    <property type="entry name" value="ITPase-like"/>
    <property type="match status" value="1"/>
</dbReference>
<dbReference type="FunCoup" id="A0A2V0PQI0">
    <property type="interactions" value="1216"/>
</dbReference>
<dbReference type="HAMAP" id="MF_00528">
    <property type="entry name" value="Maf"/>
    <property type="match status" value="1"/>
</dbReference>
<keyword evidence="4" id="KW-1185">Reference proteome</keyword>
<dbReference type="InterPro" id="IPR003697">
    <property type="entry name" value="Maf-like"/>
</dbReference>
<dbReference type="STRING" id="307507.A0A2V0PQI0"/>
<evidence type="ECO:0000313" key="3">
    <source>
        <dbReference type="EMBL" id="GBG00454.1"/>
    </source>
</evidence>
<accession>A0A2V0PQI0</accession>
<dbReference type="Proteomes" id="UP000247498">
    <property type="component" value="Unassembled WGS sequence"/>
</dbReference>
<dbReference type="AlphaFoldDB" id="A0A2V0PQI0"/>
<reference evidence="3 4" key="1">
    <citation type="journal article" date="2018" name="Sci. Rep.">
        <title>Raphidocelis subcapitata (=Pseudokirchneriella subcapitata) provides an insight into genome evolution and environmental adaptations in the Sphaeropleales.</title>
        <authorList>
            <person name="Suzuki S."/>
            <person name="Yamaguchi H."/>
            <person name="Nakajima N."/>
            <person name="Kawachi M."/>
        </authorList>
    </citation>
    <scope>NUCLEOTIDE SEQUENCE [LARGE SCALE GENOMIC DNA]</scope>
    <source>
        <strain evidence="3 4">NIES-35</strain>
    </source>
</reference>
<evidence type="ECO:0000256" key="2">
    <source>
        <dbReference type="ARBA" id="ARBA00022801"/>
    </source>
</evidence>
<protein>
    <submittedName>
        <fullName evidence="3">Uncharacterized protein</fullName>
    </submittedName>
</protein>
<name>A0A2V0PQI0_9CHLO</name>
<sequence>MLLQHVAGLSRSRIVLASGSPRRRELLGSMGLKFEVCVSTFEETLPHDDFTRAEHYALETARHKAMDVVHILGLQAKPGDRPVDLIISADTVVERGGKILEKPDDAVHAKLMLQGLSGSMHHVHTGVVLLVPHATRPGAPPPGPGDALDEGWLVRSFVCTTEVVFDELPLATIEAYVQSGEPFGKAGAYGIQGLAGSFVRRIDGCFYNVVGFPVNEFSKQLLRLIDTGHLQA</sequence>
<dbReference type="CDD" id="cd00555">
    <property type="entry name" value="Maf"/>
    <property type="match status" value="1"/>
</dbReference>
<dbReference type="PIRSF" id="PIRSF006305">
    <property type="entry name" value="Maf"/>
    <property type="match status" value="1"/>
</dbReference>
<dbReference type="InterPro" id="IPR029001">
    <property type="entry name" value="ITPase-like_fam"/>
</dbReference>
<dbReference type="OrthoDB" id="10267058at2759"/>
<comment type="caution">
    <text evidence="3">The sequence shown here is derived from an EMBL/GenBank/DDBJ whole genome shotgun (WGS) entry which is preliminary data.</text>
</comment>
<dbReference type="GO" id="GO:0047429">
    <property type="term" value="F:nucleoside triphosphate diphosphatase activity"/>
    <property type="evidence" value="ECO:0007669"/>
    <property type="project" value="InterPro"/>
</dbReference>